<dbReference type="InterPro" id="IPR016032">
    <property type="entry name" value="Sig_transdc_resp-reg_C-effctor"/>
</dbReference>
<organism evidence="3 4">
    <name type="scientific">Streptomyces viridochromogenes Tue57</name>
    <dbReference type="NCBI Taxonomy" id="1160705"/>
    <lineage>
        <taxon>Bacteria</taxon>
        <taxon>Bacillati</taxon>
        <taxon>Actinomycetota</taxon>
        <taxon>Actinomycetes</taxon>
        <taxon>Kitasatosporales</taxon>
        <taxon>Streptomycetaceae</taxon>
        <taxon>Streptomyces</taxon>
    </lineage>
</organism>
<dbReference type="EMBL" id="AMLP01000097">
    <property type="protein sequence ID" value="ELS56033.1"/>
    <property type="molecule type" value="Genomic_DNA"/>
</dbReference>
<dbReference type="SUPFAM" id="SSF48452">
    <property type="entry name" value="TPR-like"/>
    <property type="match status" value="1"/>
</dbReference>
<dbReference type="PANTHER" id="PTHR35807">
    <property type="entry name" value="TRANSCRIPTIONAL REGULATOR REDD-RELATED"/>
    <property type="match status" value="1"/>
</dbReference>
<sequence length="225" mass="25734">MLGHDGVHLADDESYRLPPQTAELLAYLELREGRIARRPAIIRSLWPNKAESLGRRRLSRLLWRVNQAAPRELVIAEGETVRISDALASDWQQAHDALAHPDWPHTPSLTNDLELLQLPLLVDVHSPWAEEHQSTWDQRRFYALREAGEILLSSERLREAVEIAKLLVTWEPLDEPSHLLLIRAHMKLGASARSVELYQEFRRRLRKELGVEPAFDLVHAAAMAG</sequence>
<evidence type="ECO:0000313" key="4">
    <source>
        <dbReference type="Proteomes" id="UP000011205"/>
    </source>
</evidence>
<gene>
    <name evidence="3" type="ORF">STVIR_3009</name>
</gene>
<proteinExistence type="predicted"/>
<comment type="caution">
    <text evidence="3">The sequence shown here is derived from an EMBL/GenBank/DDBJ whole genome shotgun (WGS) entry which is preliminary data.</text>
</comment>
<dbReference type="AlphaFoldDB" id="L8PJ49"/>
<name>L8PJ49_STRVR</name>
<evidence type="ECO:0000313" key="3">
    <source>
        <dbReference type="EMBL" id="ELS56033.1"/>
    </source>
</evidence>
<evidence type="ECO:0000256" key="1">
    <source>
        <dbReference type="ARBA" id="ARBA00023012"/>
    </source>
</evidence>
<dbReference type="SMART" id="SM01043">
    <property type="entry name" value="BTAD"/>
    <property type="match status" value="1"/>
</dbReference>
<dbReference type="InterPro" id="IPR011990">
    <property type="entry name" value="TPR-like_helical_dom_sf"/>
</dbReference>
<dbReference type="GO" id="GO:0006355">
    <property type="term" value="P:regulation of DNA-templated transcription"/>
    <property type="evidence" value="ECO:0007669"/>
    <property type="project" value="InterPro"/>
</dbReference>
<dbReference type="Gene3D" id="1.10.10.10">
    <property type="entry name" value="Winged helix-like DNA-binding domain superfamily/Winged helix DNA-binding domain"/>
    <property type="match status" value="1"/>
</dbReference>
<dbReference type="PATRIC" id="fig|1160705.3.peg.2984"/>
<dbReference type="GO" id="GO:0000160">
    <property type="term" value="P:phosphorelay signal transduction system"/>
    <property type="evidence" value="ECO:0007669"/>
    <property type="project" value="UniProtKB-KW"/>
</dbReference>
<dbReference type="InterPro" id="IPR051677">
    <property type="entry name" value="AfsR-DnrI-RedD_regulator"/>
</dbReference>
<reference evidence="3 4" key="1">
    <citation type="journal article" date="2013" name="Genome Announc.">
        <title>Draft Genome Sequence of Streptomyces viridochromogenes Strain Tu57, Producer of Avilamycin.</title>
        <authorList>
            <person name="Gruning B.A."/>
            <person name="Erxleben A."/>
            <person name="Hahnlein A."/>
            <person name="Gunther S."/>
        </authorList>
    </citation>
    <scope>NUCLEOTIDE SEQUENCE [LARGE SCALE GENOMIC DNA]</scope>
    <source>
        <strain evidence="3 4">Tue57</strain>
    </source>
</reference>
<dbReference type="InterPro" id="IPR036388">
    <property type="entry name" value="WH-like_DNA-bd_sf"/>
</dbReference>
<feature type="domain" description="Bacterial transcriptional activator" evidence="2">
    <location>
        <begin position="89"/>
        <end position="223"/>
    </location>
</feature>
<protein>
    <recommendedName>
        <fullName evidence="2">Bacterial transcriptional activator domain-containing protein</fullName>
    </recommendedName>
</protein>
<dbReference type="Gene3D" id="1.25.40.10">
    <property type="entry name" value="Tetratricopeptide repeat domain"/>
    <property type="match status" value="1"/>
</dbReference>
<accession>L8PJ49</accession>
<evidence type="ECO:0000259" key="2">
    <source>
        <dbReference type="SMART" id="SM01043"/>
    </source>
</evidence>
<dbReference type="SUPFAM" id="SSF46894">
    <property type="entry name" value="C-terminal effector domain of the bipartite response regulators"/>
    <property type="match status" value="1"/>
</dbReference>
<dbReference type="Pfam" id="PF03704">
    <property type="entry name" value="BTAD"/>
    <property type="match status" value="1"/>
</dbReference>
<dbReference type="InterPro" id="IPR005158">
    <property type="entry name" value="BTAD"/>
</dbReference>
<dbReference type="Proteomes" id="UP000011205">
    <property type="component" value="Unassembled WGS sequence"/>
</dbReference>
<keyword evidence="1" id="KW-0902">Two-component regulatory system</keyword>
<dbReference type="GO" id="GO:0003677">
    <property type="term" value="F:DNA binding"/>
    <property type="evidence" value="ECO:0007669"/>
    <property type="project" value="InterPro"/>
</dbReference>